<dbReference type="CDD" id="cd00082">
    <property type="entry name" value="HisKA"/>
    <property type="match status" value="2"/>
</dbReference>
<feature type="modified residue" description="4-aspartylphosphate" evidence="6">
    <location>
        <position position="1340"/>
    </location>
</feature>
<protein>
    <recommendedName>
        <fullName evidence="2">histidine kinase</fullName>
        <ecNumber evidence="2">2.7.13.3</ecNumber>
    </recommendedName>
</protein>
<dbReference type="OrthoDB" id="5378913at2759"/>
<dbReference type="InterPro" id="IPR001789">
    <property type="entry name" value="Sig_transdc_resp-reg_receiver"/>
</dbReference>
<evidence type="ECO:0000256" key="5">
    <source>
        <dbReference type="ARBA" id="ARBA00022777"/>
    </source>
</evidence>
<evidence type="ECO:0000313" key="11">
    <source>
        <dbReference type="Proteomes" id="UP000612746"/>
    </source>
</evidence>
<dbReference type="PANTHER" id="PTHR43047">
    <property type="entry name" value="TWO-COMPONENT HISTIDINE PROTEIN KINASE"/>
    <property type="match status" value="1"/>
</dbReference>
<keyword evidence="11" id="KW-1185">Reference proteome</keyword>
<feature type="compositionally biased region" description="Polar residues" evidence="7">
    <location>
        <begin position="1462"/>
        <end position="1471"/>
    </location>
</feature>
<feature type="compositionally biased region" description="Low complexity" evidence="7">
    <location>
        <begin position="1448"/>
        <end position="1461"/>
    </location>
</feature>
<dbReference type="CDD" id="cd17574">
    <property type="entry name" value="REC_OmpR"/>
    <property type="match status" value="1"/>
</dbReference>
<organism evidence="10 11">
    <name type="scientific">Umbelopsis vinacea</name>
    <dbReference type="NCBI Taxonomy" id="44442"/>
    <lineage>
        <taxon>Eukaryota</taxon>
        <taxon>Fungi</taxon>
        <taxon>Fungi incertae sedis</taxon>
        <taxon>Mucoromycota</taxon>
        <taxon>Mucoromycotina</taxon>
        <taxon>Umbelopsidomycetes</taxon>
        <taxon>Umbelopsidales</taxon>
        <taxon>Umbelopsidaceae</taxon>
        <taxon>Umbelopsis</taxon>
    </lineage>
</organism>
<feature type="domain" description="Response regulatory" evidence="9">
    <location>
        <begin position="1493"/>
        <end position="1611"/>
    </location>
</feature>
<feature type="domain" description="Histidine kinase" evidence="8">
    <location>
        <begin position="1006"/>
        <end position="1257"/>
    </location>
</feature>
<evidence type="ECO:0000259" key="8">
    <source>
        <dbReference type="PROSITE" id="PS50109"/>
    </source>
</evidence>
<feature type="domain" description="Response regulatory" evidence="9">
    <location>
        <begin position="840"/>
        <end position="974"/>
    </location>
</feature>
<dbReference type="SUPFAM" id="SSF52172">
    <property type="entry name" value="CheY-like"/>
    <property type="match status" value="2"/>
</dbReference>
<proteinExistence type="predicted"/>
<dbReference type="EMBL" id="JAEPRA010000011">
    <property type="protein sequence ID" value="KAG2178708.1"/>
    <property type="molecule type" value="Genomic_DNA"/>
</dbReference>
<dbReference type="SUPFAM" id="SSF55874">
    <property type="entry name" value="ATPase domain of HSP90 chaperone/DNA topoisomerase II/histidine kinase"/>
    <property type="match status" value="2"/>
</dbReference>
<dbReference type="FunFam" id="1.10.287.130:FF:000045">
    <property type="entry name" value="Two-component system sensor histidine kinase/response regulator"/>
    <property type="match status" value="1"/>
</dbReference>
<dbReference type="InterPro" id="IPR011006">
    <property type="entry name" value="CheY-like_superfamily"/>
</dbReference>
<dbReference type="PRINTS" id="PR00344">
    <property type="entry name" value="BCTRLSENSOR"/>
</dbReference>
<comment type="catalytic activity">
    <reaction evidence="1">
        <text>ATP + protein L-histidine = ADP + protein N-phospho-L-histidine.</text>
        <dbReference type="EC" id="2.7.13.3"/>
    </reaction>
</comment>
<dbReference type="SMART" id="SM00387">
    <property type="entry name" value="HATPase_c"/>
    <property type="match status" value="2"/>
</dbReference>
<feature type="region of interest" description="Disordered" evidence="7">
    <location>
        <begin position="1438"/>
        <end position="1483"/>
    </location>
</feature>
<feature type="region of interest" description="Disordered" evidence="7">
    <location>
        <begin position="1"/>
        <end position="30"/>
    </location>
</feature>
<dbReference type="Gene3D" id="3.30.565.10">
    <property type="entry name" value="Histidine kinase-like ATPase, C-terminal domain"/>
    <property type="match status" value="2"/>
</dbReference>
<feature type="region of interest" description="Disordered" evidence="7">
    <location>
        <begin position="309"/>
        <end position="329"/>
    </location>
</feature>
<dbReference type="InterPro" id="IPR005467">
    <property type="entry name" value="His_kinase_dom"/>
</dbReference>
<feature type="compositionally biased region" description="Low complexity" evidence="7">
    <location>
        <begin position="311"/>
        <end position="322"/>
    </location>
</feature>
<dbReference type="InterPro" id="IPR003661">
    <property type="entry name" value="HisK_dim/P_dom"/>
</dbReference>
<accession>A0A8H7PRT4</accession>
<dbReference type="Pfam" id="PF02518">
    <property type="entry name" value="HATPase_c"/>
    <property type="match status" value="2"/>
</dbReference>
<evidence type="ECO:0000256" key="4">
    <source>
        <dbReference type="ARBA" id="ARBA00022679"/>
    </source>
</evidence>
<gene>
    <name evidence="10" type="ORF">INT44_001861</name>
</gene>
<dbReference type="PROSITE" id="PS50109">
    <property type="entry name" value="HIS_KIN"/>
    <property type="match status" value="2"/>
</dbReference>
<dbReference type="PANTHER" id="PTHR43047:SF72">
    <property type="entry name" value="OSMOSENSING HISTIDINE PROTEIN KINASE SLN1"/>
    <property type="match status" value="1"/>
</dbReference>
<dbReference type="EC" id="2.7.13.3" evidence="2"/>
<dbReference type="Gene3D" id="3.40.50.2300">
    <property type="match status" value="2"/>
</dbReference>
<feature type="domain" description="Histidine kinase" evidence="8">
    <location>
        <begin position="468"/>
        <end position="740"/>
    </location>
</feature>
<feature type="domain" description="Response regulatory" evidence="9">
    <location>
        <begin position="1288"/>
        <end position="1402"/>
    </location>
</feature>
<keyword evidence="5" id="KW-0418">Kinase</keyword>
<dbReference type="Gene3D" id="3.30.450.20">
    <property type="entry name" value="PAS domain"/>
    <property type="match status" value="1"/>
</dbReference>
<dbReference type="Gene3D" id="1.10.287.130">
    <property type="match status" value="2"/>
</dbReference>
<name>A0A8H7PRT4_9FUNG</name>
<evidence type="ECO:0000313" key="10">
    <source>
        <dbReference type="EMBL" id="KAG2178708.1"/>
    </source>
</evidence>
<comment type="caution">
    <text evidence="10">The sequence shown here is derived from an EMBL/GenBank/DDBJ whole genome shotgun (WGS) entry which is preliminary data.</text>
</comment>
<evidence type="ECO:0000256" key="7">
    <source>
        <dbReference type="SAM" id="MobiDB-lite"/>
    </source>
</evidence>
<evidence type="ECO:0000259" key="9">
    <source>
        <dbReference type="PROSITE" id="PS50110"/>
    </source>
</evidence>
<dbReference type="Proteomes" id="UP000612746">
    <property type="component" value="Unassembled WGS sequence"/>
</dbReference>
<dbReference type="GO" id="GO:0000155">
    <property type="term" value="F:phosphorelay sensor kinase activity"/>
    <property type="evidence" value="ECO:0007669"/>
    <property type="project" value="InterPro"/>
</dbReference>
<dbReference type="CDD" id="cd17546">
    <property type="entry name" value="REC_hyHK_CKI1_RcsC-like"/>
    <property type="match status" value="1"/>
</dbReference>
<evidence type="ECO:0000256" key="3">
    <source>
        <dbReference type="ARBA" id="ARBA00022553"/>
    </source>
</evidence>
<dbReference type="Pfam" id="PF00512">
    <property type="entry name" value="HisKA"/>
    <property type="match status" value="2"/>
</dbReference>
<dbReference type="SMART" id="SM00388">
    <property type="entry name" value="HisKA"/>
    <property type="match status" value="2"/>
</dbReference>
<dbReference type="SUPFAM" id="SSF47384">
    <property type="entry name" value="Homodimeric domain of signal transducing histidine kinase"/>
    <property type="match status" value="2"/>
</dbReference>
<evidence type="ECO:0000256" key="6">
    <source>
        <dbReference type="PROSITE-ProRule" id="PRU00169"/>
    </source>
</evidence>
<dbReference type="GO" id="GO:0005886">
    <property type="term" value="C:plasma membrane"/>
    <property type="evidence" value="ECO:0007669"/>
    <property type="project" value="TreeGrafter"/>
</dbReference>
<dbReference type="InterPro" id="IPR036097">
    <property type="entry name" value="HisK_dim/P_sf"/>
</dbReference>
<dbReference type="GO" id="GO:0009927">
    <property type="term" value="F:histidine phosphotransfer kinase activity"/>
    <property type="evidence" value="ECO:0007669"/>
    <property type="project" value="TreeGrafter"/>
</dbReference>
<feature type="modified residue" description="4-aspartylphosphate" evidence="6">
    <location>
        <position position="1543"/>
    </location>
</feature>
<dbReference type="SMART" id="SM00448">
    <property type="entry name" value="REC"/>
    <property type="match status" value="2"/>
</dbReference>
<evidence type="ECO:0000256" key="1">
    <source>
        <dbReference type="ARBA" id="ARBA00000085"/>
    </source>
</evidence>
<keyword evidence="3 6" id="KW-0597">Phosphoprotein</keyword>
<evidence type="ECO:0000256" key="2">
    <source>
        <dbReference type="ARBA" id="ARBA00012438"/>
    </source>
</evidence>
<feature type="region of interest" description="Disordered" evidence="7">
    <location>
        <begin position="1157"/>
        <end position="1176"/>
    </location>
</feature>
<dbReference type="PROSITE" id="PS50110">
    <property type="entry name" value="RESPONSE_REGULATORY"/>
    <property type="match status" value="3"/>
</dbReference>
<dbReference type="InterPro" id="IPR003594">
    <property type="entry name" value="HATPase_dom"/>
</dbReference>
<feature type="modified residue" description="4-aspartylphosphate" evidence="6">
    <location>
        <position position="907"/>
    </location>
</feature>
<dbReference type="CDD" id="cd16922">
    <property type="entry name" value="HATPase_EvgS-ArcB-TorS-like"/>
    <property type="match status" value="1"/>
</dbReference>
<dbReference type="InterPro" id="IPR036890">
    <property type="entry name" value="HATPase_C_sf"/>
</dbReference>
<dbReference type="InterPro" id="IPR004358">
    <property type="entry name" value="Sig_transdc_His_kin-like_C"/>
</dbReference>
<dbReference type="Pfam" id="PF00072">
    <property type="entry name" value="Response_reg"/>
    <property type="match status" value="2"/>
</dbReference>
<feature type="compositionally biased region" description="Polar residues" evidence="7">
    <location>
        <begin position="1"/>
        <end position="14"/>
    </location>
</feature>
<sequence length="1616" mass="180142">MSMVESNRPIQSNMPPKDSSEKSSVVPARKKKQLGLEQPELVFYPASDNFPYRLKGEPSILDLLHNTDWSKTVVGPAKTWSSILVDSLRLALVSRFAMCIWWGPDLLQMYNAKYGAFLGKRHPRAFGRDMRESWHDVWDDIEPLIYAVMDDGESVFLKEARYWMTRFGWMEETYFTYQYSPIHDDVHDKPVGIFHVVTDETSKVFSERDMLTLRDLSVGTNAATTYSHWKRAVAKVFRTPSNCIDVPTIDLYEIDRETNQFRRIISEGCHTEQPRLHFPETINIWEEFQSHHSDTFSADNMKIPSHKLRGSSASLVSSTTSDTAEHPQPARKLLDSATIIKNRLTKAMNDCFVNNKETHLNLPVETLPMPNITVPDTEKMYLKSNGPSANAVIFPIHGSAQDYNDISLVAVLATNRFRKYDEKYRSYFQLLVSQLSGSLGTTAAIEDSERRADELVELNRSKTTFFSNISHEFRTPLSLILGPVDQVLQDPTLNPKSKEMAKMVQRNANRLLKLVNTLLQYTQLETGRMRAQYKPVNNLPETTREIASAFDTVAVRFGLQYVLDCPSWEWSEPSGRSFSLDDTTAFVDVDIWEIIILNLLSNAFKHCIKGSVRLTLRRYLRPSSSSPTAAIYRNPFATPAIASSDTATPESVSSITSSVSSAGYYELTVADTGSGIAEEDISRIFDRFYSVRSTESRSHEGIGIGLSFIKDLVESQKGIITVDSTLGVGSTFTVKLPLGFRHLNPHSVVRSVDDNDSVRSPSNNLPTIKVDTLHKSTVNKMLPNNGKLFVAETGGWNDFDDHPQESLIEPSTPSQLVVEPTPAIDLEDYMNHHSDIFKPTVLVCDDNTDMRSYIRHTLTSNFNVIEASNGQEALDIAVRLAASEASEMSMQGEDVVPRRRIDLVLADVMMPVMDGIELSKNLRANPFTRTLPIIMLTARAASGDSMNGLFAGADDYLFKPFDAQELIGRVTTHSNLYRMRLEYADARNKIAVLEAANDAKSKLIALVSHELRTPLQSIIGTVELLREGAQFEEERTDLDNIHYSSHVLSALISDILDVAKIDAGNFVFEPADFNPRVLVQHCCDILTEKANSKGLDLVCHIDQGIIERANQDPARIRQCISNMLSNAVKFTEKGYVAVKTYTRLSFSDGRPPRRLVASELESENSWPDKTSAKGDPNATTELVVEVEDTGIGLAQESMHEIFEPFCQANTSSTRPYEGIGLGLAITKQLVEKAGGEVGLVSEIGKGSTFWIIWPISPPLASYRAPGEDSTSDDNITLTDDVDVPKDISILIVTKNQVAALAVAENLISANINGITTTTDVNYAMQLVTEAKKPYDVLIADSFLESQCIPLVRKCKENKTFVLTIVSRGLLRTLSKGLKDLTDEVIARPVHRANLLDKLSKLSTEKRTRKISIADQHKHFIGKLEASLQKHIIARTDEQEIPLSPESMTTPSIGSRGSSSTSANQVKESAFNSREHLTPRRQSSVRAPGVIKGTILVAEDNLINQKLLKKQLLKLNYESDVVGNGFEAIKMLKTGKKYIAFLCDCNMPQCDGFQATALIRSSEERFRNIPILAISANAMAGDREKCLNGHMDDYISKPLTIPQLGSALERLLSNSTY</sequence>
<keyword evidence="4" id="KW-0808">Transferase</keyword>
<reference evidence="10" key="1">
    <citation type="submission" date="2020-12" db="EMBL/GenBank/DDBJ databases">
        <title>Metabolic potential, ecology and presence of endohyphal bacteria is reflected in genomic diversity of Mucoromycotina.</title>
        <authorList>
            <person name="Muszewska A."/>
            <person name="Okrasinska A."/>
            <person name="Steczkiewicz K."/>
            <person name="Drgas O."/>
            <person name="Orlowska M."/>
            <person name="Perlinska-Lenart U."/>
            <person name="Aleksandrzak-Piekarczyk T."/>
            <person name="Szatraj K."/>
            <person name="Zielenkiewicz U."/>
            <person name="Pilsyk S."/>
            <person name="Malc E."/>
            <person name="Mieczkowski P."/>
            <person name="Kruszewska J.S."/>
            <person name="Biernat P."/>
            <person name="Pawlowska J."/>
        </authorList>
    </citation>
    <scope>NUCLEOTIDE SEQUENCE</scope>
    <source>
        <strain evidence="10">WA0000051536</strain>
    </source>
</reference>